<accession>A0ABU2ZS67</accession>
<dbReference type="Proteomes" id="UP001253545">
    <property type="component" value="Unassembled WGS sequence"/>
</dbReference>
<protein>
    <submittedName>
        <fullName evidence="2">DUF1304 domain-containing protein</fullName>
    </submittedName>
</protein>
<reference evidence="2 3" key="1">
    <citation type="submission" date="2023-09" db="EMBL/GenBank/DDBJ databases">
        <authorList>
            <person name="Rey-Velasco X."/>
        </authorList>
    </citation>
    <scope>NUCLEOTIDE SEQUENCE [LARGE SCALE GENOMIC DNA]</scope>
    <source>
        <strain evidence="2 3">P117</strain>
    </source>
</reference>
<keyword evidence="1" id="KW-1133">Transmembrane helix</keyword>
<dbReference type="InterPro" id="IPR009732">
    <property type="entry name" value="DUF1304"/>
</dbReference>
<proteinExistence type="predicted"/>
<gene>
    <name evidence="2" type="ORF">RM552_10450</name>
</gene>
<dbReference type="RefSeq" id="WP_311368775.1">
    <property type="nucleotide sequence ID" value="NZ_JAVRHX010000002.1"/>
</dbReference>
<feature type="transmembrane region" description="Helical" evidence="1">
    <location>
        <begin position="7"/>
        <end position="27"/>
    </location>
</feature>
<evidence type="ECO:0000256" key="1">
    <source>
        <dbReference type="SAM" id="Phobius"/>
    </source>
</evidence>
<dbReference type="EMBL" id="JAVRHX010000002">
    <property type="protein sequence ID" value="MDT0595265.1"/>
    <property type="molecule type" value="Genomic_DNA"/>
</dbReference>
<feature type="transmembrane region" description="Helical" evidence="1">
    <location>
        <begin position="108"/>
        <end position="126"/>
    </location>
</feature>
<comment type="caution">
    <text evidence="2">The sequence shown here is derived from an EMBL/GenBank/DDBJ whole genome shotgun (WGS) entry which is preliminary data.</text>
</comment>
<evidence type="ECO:0000313" key="2">
    <source>
        <dbReference type="EMBL" id="MDT0595265.1"/>
    </source>
</evidence>
<feature type="transmembrane region" description="Helical" evidence="1">
    <location>
        <begin position="56"/>
        <end position="76"/>
    </location>
</feature>
<name>A0ABU2ZS67_9ALTE</name>
<dbReference type="Pfam" id="PF06993">
    <property type="entry name" value="DUF1304"/>
    <property type="match status" value="1"/>
</dbReference>
<feature type="transmembrane region" description="Helical" evidence="1">
    <location>
        <begin position="83"/>
        <end position="102"/>
    </location>
</feature>
<evidence type="ECO:0000313" key="3">
    <source>
        <dbReference type="Proteomes" id="UP001253545"/>
    </source>
</evidence>
<organism evidence="2 3">
    <name type="scientific">Glaciecola petra</name>
    <dbReference type="NCBI Taxonomy" id="3075602"/>
    <lineage>
        <taxon>Bacteria</taxon>
        <taxon>Pseudomonadati</taxon>
        <taxon>Pseudomonadota</taxon>
        <taxon>Gammaproteobacteria</taxon>
        <taxon>Alteromonadales</taxon>
        <taxon>Alteromonadaceae</taxon>
        <taxon>Glaciecola</taxon>
    </lineage>
</organism>
<keyword evidence="1" id="KW-0472">Membrane</keyword>
<keyword evidence="3" id="KW-1185">Reference proteome</keyword>
<keyword evidence="1" id="KW-0812">Transmembrane</keyword>
<sequence>MNILTKTFVALAGLMHVVFFVMESVLFNNEKVYTRFQLATAEQAALVDPFIYNQGWYNLFLAIAAFAGIMLAGKWLKNVGETLAIYACLSMLCAALVLFFSVPDMLRAAFIQGAFPFLALITFAIAKRNLEPANK</sequence>